<feature type="region of interest" description="Disordered" evidence="1">
    <location>
        <begin position="81"/>
        <end position="271"/>
    </location>
</feature>
<dbReference type="GO" id="GO:0016491">
    <property type="term" value="F:oxidoreductase activity"/>
    <property type="evidence" value="ECO:0007669"/>
    <property type="project" value="UniProtKB-KW"/>
</dbReference>
<feature type="compositionally biased region" description="Basic and acidic residues" evidence="1">
    <location>
        <begin position="181"/>
        <end position="216"/>
    </location>
</feature>
<feature type="non-terminal residue" evidence="2">
    <location>
        <position position="1"/>
    </location>
</feature>
<proteinExistence type="predicted"/>
<dbReference type="EMBL" id="CADCUF010000203">
    <property type="protein sequence ID" value="CAA9341677.1"/>
    <property type="molecule type" value="Genomic_DNA"/>
</dbReference>
<gene>
    <name evidence="2" type="ORF">AVDCRST_MAG24-1322</name>
</gene>
<feature type="compositionally biased region" description="Basic and acidic residues" evidence="1">
    <location>
        <begin position="1"/>
        <end position="16"/>
    </location>
</feature>
<feature type="non-terminal residue" evidence="2">
    <location>
        <position position="354"/>
    </location>
</feature>
<feature type="compositionally biased region" description="Basic residues" evidence="1">
    <location>
        <begin position="217"/>
        <end position="232"/>
    </location>
</feature>
<evidence type="ECO:0000313" key="2">
    <source>
        <dbReference type="EMBL" id="CAA9341677.1"/>
    </source>
</evidence>
<organism evidence="2">
    <name type="scientific">uncultured Nocardioidaceae bacterium</name>
    <dbReference type="NCBI Taxonomy" id="253824"/>
    <lineage>
        <taxon>Bacteria</taxon>
        <taxon>Bacillati</taxon>
        <taxon>Actinomycetota</taxon>
        <taxon>Actinomycetes</taxon>
        <taxon>Propionibacteriales</taxon>
        <taxon>Nocardioidaceae</taxon>
        <taxon>environmental samples</taxon>
    </lineage>
</organism>
<feature type="region of interest" description="Disordered" evidence="1">
    <location>
        <begin position="307"/>
        <end position="354"/>
    </location>
</feature>
<feature type="compositionally biased region" description="Basic and acidic residues" evidence="1">
    <location>
        <begin position="244"/>
        <end position="254"/>
    </location>
</feature>
<accession>A0A6J4LUH3</accession>
<feature type="compositionally biased region" description="Low complexity" evidence="1">
    <location>
        <begin position="164"/>
        <end position="180"/>
    </location>
</feature>
<reference evidence="2" key="1">
    <citation type="submission" date="2020-02" db="EMBL/GenBank/DDBJ databases">
        <authorList>
            <person name="Meier V. D."/>
        </authorList>
    </citation>
    <scope>NUCLEOTIDE SEQUENCE</scope>
    <source>
        <strain evidence="2">AVDCRST_MAG24</strain>
    </source>
</reference>
<name>A0A6J4LUH3_9ACTN</name>
<evidence type="ECO:0000256" key="1">
    <source>
        <dbReference type="SAM" id="MobiDB-lite"/>
    </source>
</evidence>
<protein>
    <submittedName>
        <fullName evidence="2">Ubiquinol-cytochrome C reductase iron-sulfur subunit</fullName>
        <ecNumber evidence="2">1.10.2.2</ecNumber>
    </submittedName>
</protein>
<feature type="compositionally biased region" description="Basic and acidic residues" evidence="1">
    <location>
        <begin position="114"/>
        <end position="136"/>
    </location>
</feature>
<keyword evidence="2" id="KW-0560">Oxidoreductase</keyword>
<feature type="region of interest" description="Disordered" evidence="1">
    <location>
        <begin position="1"/>
        <end position="40"/>
    </location>
</feature>
<sequence length="354" mass="39587">DRPRPREHLSRGEPSRARRPTRSGPGAPRAPATTHRCRRGCRTARRAAGRGHVRPLQRDGDPLLCRLLRLRRRVRPRRLPRGRCLQPLPRPHVGVGPAAHRHRRDPLGAQAHGRPRDDRDAAPVALERRGPCRDARGAAGRHRRVRHRAAPADPQLAARRHGCPRAPAGRLAARPRSAAGRRADQDRVDRGDARRQRRRRDADQARVDRDRPADQRRARRLLPPRGVRRGGVPRRPPQPGEGKGGSDRRPDAPRGHHSGRGPGELGDRRDPRLLQDLHPCRVPDLPVGAVDPPPVVSLPPVHLRPRRQRQGHLRAGCPGASPAPPGRRRRGLPDRHQRLHRAGGPELLGTRRTM</sequence>
<dbReference type="AlphaFoldDB" id="A0A6J4LUH3"/>
<dbReference type="EC" id="1.10.2.2" evidence="2"/>
<feature type="compositionally biased region" description="Basic residues" evidence="1">
    <location>
        <begin position="139"/>
        <end position="149"/>
    </location>
</feature>